<name>A0A068NMA1_FIMGI</name>
<evidence type="ECO:0000313" key="2">
    <source>
        <dbReference type="Proteomes" id="UP000027982"/>
    </source>
</evidence>
<keyword evidence="2" id="KW-1185">Reference proteome</keyword>
<dbReference type="HOGENOM" id="CLU_186849_0_0_0"/>
<dbReference type="KEGG" id="fgi:OP10G_1198"/>
<sequence>MRTTLDIAEDVLLAAKALGRLEHKTAGQVLSELARKGLAASKGGAEMSSEQEFLGFRPLPMRGVVVTSELIERLREDEFL</sequence>
<keyword evidence="1" id="KW-0238">DNA-binding</keyword>
<dbReference type="GO" id="GO:0003677">
    <property type="term" value="F:DNA binding"/>
    <property type="evidence" value="ECO:0007669"/>
    <property type="project" value="UniProtKB-KW"/>
</dbReference>
<dbReference type="eggNOG" id="ENOG5033H2H">
    <property type="taxonomic scope" value="Bacteria"/>
</dbReference>
<dbReference type="RefSeq" id="WP_025226807.1">
    <property type="nucleotide sequence ID" value="NZ_CP007139.1"/>
</dbReference>
<evidence type="ECO:0000313" key="1">
    <source>
        <dbReference type="EMBL" id="AIE84566.1"/>
    </source>
</evidence>
<organism evidence="1 2">
    <name type="scientific">Fimbriimonas ginsengisoli Gsoil 348</name>
    <dbReference type="NCBI Taxonomy" id="661478"/>
    <lineage>
        <taxon>Bacteria</taxon>
        <taxon>Bacillati</taxon>
        <taxon>Armatimonadota</taxon>
        <taxon>Fimbriimonadia</taxon>
        <taxon>Fimbriimonadales</taxon>
        <taxon>Fimbriimonadaceae</taxon>
        <taxon>Fimbriimonas</taxon>
    </lineage>
</organism>
<reference evidence="1 2" key="1">
    <citation type="journal article" date="2014" name="PLoS ONE">
        <title>The first complete genome sequence of the class fimbriimonadia in the phylum armatimonadetes.</title>
        <authorList>
            <person name="Hu Z.Y."/>
            <person name="Wang Y.Z."/>
            <person name="Im W.T."/>
            <person name="Wang S.Y."/>
            <person name="Zhao G.P."/>
            <person name="Zheng H.J."/>
            <person name="Quan Z.X."/>
        </authorList>
    </citation>
    <scope>NUCLEOTIDE SEQUENCE [LARGE SCALE GENOMIC DNA]</scope>
    <source>
        <strain evidence="1">Gsoil 348</strain>
    </source>
</reference>
<dbReference type="AlphaFoldDB" id="A0A068NMA1"/>
<gene>
    <name evidence="1" type="ORF">OP10G_1198</name>
</gene>
<proteinExistence type="predicted"/>
<protein>
    <submittedName>
        <fullName evidence="1">DNA-binding protein, CopG family</fullName>
    </submittedName>
</protein>
<dbReference type="OrthoDB" id="9813767at2"/>
<dbReference type="STRING" id="661478.OP10G_1198"/>
<dbReference type="Proteomes" id="UP000027982">
    <property type="component" value="Chromosome"/>
</dbReference>
<accession>A0A068NMA1</accession>
<dbReference type="EMBL" id="CP007139">
    <property type="protein sequence ID" value="AIE84566.1"/>
    <property type="molecule type" value="Genomic_DNA"/>
</dbReference>